<dbReference type="PANTHER" id="PTHR11373:SF32">
    <property type="entry name" value="DEOXYGUANOSINETRIPHOSPHATE TRIPHOSPHOHYDROLASE"/>
    <property type="match status" value="1"/>
</dbReference>
<name>A0A095V6R5_9GAMM</name>
<dbReference type="EC" id="3.1.5.1" evidence="3"/>
<evidence type="ECO:0000256" key="1">
    <source>
        <dbReference type="ARBA" id="ARBA00022801"/>
    </source>
</evidence>
<dbReference type="InterPro" id="IPR006261">
    <property type="entry name" value="dGTPase"/>
</dbReference>
<evidence type="ECO:0000313" key="5">
    <source>
        <dbReference type="EMBL" id="KGD70500.1"/>
    </source>
</evidence>
<dbReference type="InterPro" id="IPR023293">
    <property type="entry name" value="dGTP_triP_hydro_central_sf"/>
</dbReference>
<dbReference type="PANTHER" id="PTHR11373">
    <property type="entry name" value="DEOXYNUCLEOSIDE TRIPHOSPHATE TRIPHOSPHOHYDROLASE"/>
    <property type="match status" value="1"/>
</dbReference>
<organism evidence="5 6">
    <name type="scientific">Tatumella morbirosei</name>
    <dbReference type="NCBI Taxonomy" id="642227"/>
    <lineage>
        <taxon>Bacteria</taxon>
        <taxon>Pseudomonadati</taxon>
        <taxon>Pseudomonadota</taxon>
        <taxon>Gammaproteobacteria</taxon>
        <taxon>Enterobacterales</taxon>
        <taxon>Erwiniaceae</taxon>
        <taxon>Tatumella</taxon>
    </lineage>
</organism>
<sequence length="495" mass="57479">MEINFKRRISVSRPYPSGKPPQGEEQITRYFESDRGRIIHSAAIRRLQQKTQVFPLERNAAVRSRLTHSMEVQQTGRYITREILQRLKKQPGGLQAFGLEEFERGFESLVEMSCLLHDVGNPPFGHFGEAAINDWFREHLPEILPLTPPGVSEVSDNLIELQDIICQDLSHFEGNAQAIRLVHTILQLNLSYSQVACILKYTAPAWWRGAKPQDFSVLMKKPGFYLSEENYVADLRAATGMQEFHRFPLTYIMEAADDISYCIADLDDAVEKAIFDVDKLYHYLCDAWGDMQPNDIFQRTVTDAWQEASSGKRRSQSDQFFMSLRVNVQRALVSFAARRFLDNLPAIFRGDFNHALLEDGGDEERLLAVFKQVARKHVFNHTEVEQLELQGYRVIRGLLDAYKSMMLLSADDFTRLMETDELAGHPIETRLFHRLSDKHRKAYQNHVRQLNPASDAEWPLRERYYRLRLVQDYISGMTDLYAWDEYRRLMAVDFV</sequence>
<dbReference type="GO" id="GO:0006203">
    <property type="term" value="P:dGTP catabolic process"/>
    <property type="evidence" value="ECO:0007669"/>
    <property type="project" value="InterPro"/>
</dbReference>
<dbReference type="STRING" id="642227.HA49_18855"/>
<dbReference type="RefSeq" id="WP_038022970.1">
    <property type="nucleotide sequence ID" value="NZ_JPKR02000003.1"/>
</dbReference>
<dbReference type="InterPro" id="IPR026875">
    <property type="entry name" value="PHydrolase_assoc_dom"/>
</dbReference>
<feature type="domain" description="HD" evidence="4">
    <location>
        <begin position="65"/>
        <end position="262"/>
    </location>
</feature>
<comment type="cofactor">
    <cofactor evidence="3">
        <name>Mg(2+)</name>
        <dbReference type="ChEBI" id="CHEBI:18420"/>
    </cofactor>
</comment>
<proteinExistence type="inferred from homology"/>
<protein>
    <recommendedName>
        <fullName evidence="3">Deoxyguanosinetriphosphate triphosphohydrolase</fullName>
        <shortName evidence="3">dGTP triphosphohydrolase</shortName>
        <shortName evidence="3">dGTPase</shortName>
        <ecNumber evidence="3">3.1.5.1</ecNumber>
    </recommendedName>
</protein>
<dbReference type="InterPro" id="IPR050135">
    <property type="entry name" value="dGTPase-like"/>
</dbReference>
<dbReference type="NCBIfam" id="NF003429">
    <property type="entry name" value="PRK04926.1"/>
    <property type="match status" value="1"/>
</dbReference>
<keyword evidence="6" id="KW-1185">Reference proteome</keyword>
<dbReference type="GO" id="GO:0008832">
    <property type="term" value="F:dGTPase activity"/>
    <property type="evidence" value="ECO:0007669"/>
    <property type="project" value="UniProtKB-UniRule"/>
</dbReference>
<dbReference type="InterPro" id="IPR020779">
    <property type="entry name" value="dNTPase_1"/>
</dbReference>
<dbReference type="EMBL" id="JPKR02000003">
    <property type="protein sequence ID" value="KGD70500.1"/>
    <property type="molecule type" value="Genomic_DNA"/>
</dbReference>
<gene>
    <name evidence="3" type="primary">dgt</name>
    <name evidence="5" type="ORF">HA49_18855</name>
</gene>
<comment type="caution">
    <text evidence="5">The sequence shown here is derived from an EMBL/GenBank/DDBJ whole genome shotgun (WGS) entry which is preliminary data.</text>
</comment>
<dbReference type="eggNOG" id="COG0232">
    <property type="taxonomic scope" value="Bacteria"/>
</dbReference>
<dbReference type="HAMAP" id="MF_00030">
    <property type="entry name" value="dGTPase_type1"/>
    <property type="match status" value="1"/>
</dbReference>
<comment type="function">
    <text evidence="3">dGTPase preferentially hydrolyzes dGTP over the other canonical NTPs.</text>
</comment>
<keyword evidence="2 3" id="KW-0460">Magnesium</keyword>
<dbReference type="Gene3D" id="1.10.3210.10">
    <property type="entry name" value="Hypothetical protein af1432"/>
    <property type="match status" value="2"/>
</dbReference>
<dbReference type="InterPro" id="IPR006674">
    <property type="entry name" value="HD_domain"/>
</dbReference>
<reference evidence="5" key="1">
    <citation type="submission" date="2014-12" db="EMBL/GenBank/DDBJ databases">
        <title>The draft genome of the Tatumella morbirosei type strain, LMG23360T isolated from pineapple rot.</title>
        <authorList>
            <person name="Smits T.H."/>
            <person name="Palmer M."/>
            <person name="Venter S.N."/>
            <person name="Duffy B."/>
            <person name="Steenkamp E.T."/>
            <person name="Chan W.Y."/>
            <person name="Coutinho T.A."/>
            <person name="Coetzee M.P."/>
            <person name="De Maayer P."/>
        </authorList>
    </citation>
    <scope>NUCLEOTIDE SEQUENCE [LARGE SCALE GENOMIC DNA]</scope>
    <source>
        <strain evidence="5">LMG 23360</strain>
    </source>
</reference>
<keyword evidence="1 3" id="KW-0378">Hydrolase</keyword>
<evidence type="ECO:0000256" key="3">
    <source>
        <dbReference type="HAMAP-Rule" id="MF_00030"/>
    </source>
</evidence>
<comment type="catalytic activity">
    <reaction evidence="3">
        <text>dGTP + H2O = 2'-deoxyguanosine + triphosphate + H(+)</text>
        <dbReference type="Rhea" id="RHEA:15193"/>
        <dbReference type="ChEBI" id="CHEBI:15377"/>
        <dbReference type="ChEBI" id="CHEBI:15378"/>
        <dbReference type="ChEBI" id="CHEBI:17172"/>
        <dbReference type="ChEBI" id="CHEBI:18036"/>
        <dbReference type="ChEBI" id="CHEBI:61429"/>
        <dbReference type="EC" id="3.1.5.1"/>
    </reaction>
</comment>
<dbReference type="SUPFAM" id="SSF109604">
    <property type="entry name" value="HD-domain/PDEase-like"/>
    <property type="match status" value="1"/>
</dbReference>
<dbReference type="CDD" id="cd00077">
    <property type="entry name" value="HDc"/>
    <property type="match status" value="1"/>
</dbReference>
<evidence type="ECO:0000313" key="6">
    <source>
        <dbReference type="Proteomes" id="UP000029577"/>
    </source>
</evidence>
<accession>A0A095V6R5</accession>
<dbReference type="NCBIfam" id="TIGR01353">
    <property type="entry name" value="dGTP_triPase"/>
    <property type="match status" value="1"/>
</dbReference>
<dbReference type="AlphaFoldDB" id="A0A095V6R5"/>
<dbReference type="Pfam" id="PF13286">
    <property type="entry name" value="HD_assoc"/>
    <property type="match status" value="1"/>
</dbReference>
<dbReference type="Proteomes" id="UP000029577">
    <property type="component" value="Unassembled WGS sequence"/>
</dbReference>
<evidence type="ECO:0000256" key="2">
    <source>
        <dbReference type="ARBA" id="ARBA00022842"/>
    </source>
</evidence>
<dbReference type="GO" id="GO:0000287">
    <property type="term" value="F:magnesium ion binding"/>
    <property type="evidence" value="ECO:0007669"/>
    <property type="project" value="UniProtKB-UniRule"/>
</dbReference>
<dbReference type="OrthoDB" id="9803619at2"/>
<comment type="similarity">
    <text evidence="3">Belongs to the dGTPase family. Type 1 subfamily.</text>
</comment>
<comment type="subunit">
    <text evidence="3">Homotetramer.</text>
</comment>
<dbReference type="InterPro" id="IPR003607">
    <property type="entry name" value="HD/PDEase_dom"/>
</dbReference>
<dbReference type="Gene3D" id="1.10.3410.10">
    <property type="entry name" value="putative deoxyguanosinetriphosphate triphosphohydrolase like domain"/>
    <property type="match status" value="1"/>
</dbReference>
<dbReference type="PROSITE" id="PS51831">
    <property type="entry name" value="HD"/>
    <property type="match status" value="1"/>
</dbReference>
<dbReference type="Pfam" id="PF01966">
    <property type="entry name" value="HD"/>
    <property type="match status" value="1"/>
</dbReference>
<dbReference type="SMART" id="SM00471">
    <property type="entry name" value="HDc"/>
    <property type="match status" value="1"/>
</dbReference>
<evidence type="ECO:0000259" key="4">
    <source>
        <dbReference type="PROSITE" id="PS51831"/>
    </source>
</evidence>